<dbReference type="InterPro" id="IPR013320">
    <property type="entry name" value="ConA-like_dom_sf"/>
</dbReference>
<dbReference type="GO" id="GO:0016020">
    <property type="term" value="C:membrane"/>
    <property type="evidence" value="ECO:0007669"/>
    <property type="project" value="TreeGrafter"/>
</dbReference>
<evidence type="ECO:0000313" key="9">
    <source>
        <dbReference type="Proteomes" id="UP000076218"/>
    </source>
</evidence>
<dbReference type="Gene3D" id="2.60.40.10">
    <property type="entry name" value="Immunoglobulins"/>
    <property type="match status" value="5"/>
</dbReference>
<dbReference type="InterPro" id="IPR011044">
    <property type="entry name" value="Quino_amine_DH_bsu"/>
</dbReference>
<feature type="domain" description="PKD" evidence="6">
    <location>
        <begin position="1017"/>
        <end position="1101"/>
    </location>
</feature>
<dbReference type="STRING" id="31965.AWH51_02745"/>
<feature type="signal peptide" evidence="5">
    <location>
        <begin position="1"/>
        <end position="33"/>
    </location>
</feature>
<accession>A0A154V566</accession>
<evidence type="ECO:0000256" key="2">
    <source>
        <dbReference type="ARBA" id="ARBA00023157"/>
    </source>
</evidence>
<reference evidence="8 9" key="1">
    <citation type="submission" date="2016-01" db="EMBL/GenBank/DDBJ databases">
        <title>Draft genome sequence of Clavibacter michiganensis subsp. tessellarius DOAB 609.</title>
        <authorList>
            <person name="Tambong J.T."/>
        </authorList>
    </citation>
    <scope>NUCLEOTIDE SEQUENCE [LARGE SCALE GENOMIC DNA]</scope>
    <source>
        <strain evidence="8 9">DOAB 609</strain>
    </source>
</reference>
<dbReference type="Gene3D" id="2.60.120.200">
    <property type="match status" value="2"/>
</dbReference>
<feature type="domain" description="Fibronectin type-III" evidence="7">
    <location>
        <begin position="455"/>
        <end position="555"/>
    </location>
</feature>
<dbReference type="InterPro" id="IPR029865">
    <property type="entry name" value="KIAA0319-like"/>
</dbReference>
<keyword evidence="1 5" id="KW-0732">Signal</keyword>
<dbReference type="InterPro" id="IPR036116">
    <property type="entry name" value="FN3_sf"/>
</dbReference>
<dbReference type="PANTHER" id="PTHR46182:SF2">
    <property type="entry name" value="FI19480P1"/>
    <property type="match status" value="1"/>
</dbReference>
<name>A0A154V566_9MICO</name>
<keyword evidence="2" id="KW-1015">Disulfide bond</keyword>
<dbReference type="PANTHER" id="PTHR46182">
    <property type="entry name" value="FI19480P1"/>
    <property type="match status" value="1"/>
</dbReference>
<keyword evidence="4" id="KW-0119">Carbohydrate metabolism</keyword>
<dbReference type="CDD" id="cd00146">
    <property type="entry name" value="PKD"/>
    <property type="match status" value="3"/>
</dbReference>
<dbReference type="PROSITE" id="PS50093">
    <property type="entry name" value="PKD"/>
    <property type="match status" value="4"/>
</dbReference>
<dbReference type="SUPFAM" id="SSF49265">
    <property type="entry name" value="Fibronectin type III"/>
    <property type="match status" value="1"/>
</dbReference>
<proteinExistence type="predicted"/>
<dbReference type="InterPro" id="IPR035986">
    <property type="entry name" value="PKD_dom_sf"/>
</dbReference>
<organism evidence="8 9">
    <name type="scientific">Clavibacter tessellarius</name>
    <dbReference type="NCBI Taxonomy" id="31965"/>
    <lineage>
        <taxon>Bacteria</taxon>
        <taxon>Bacillati</taxon>
        <taxon>Actinomycetota</taxon>
        <taxon>Actinomycetes</taxon>
        <taxon>Micrococcales</taxon>
        <taxon>Microbacteriaceae</taxon>
        <taxon>Clavibacter</taxon>
    </lineage>
</organism>
<evidence type="ECO:0000256" key="5">
    <source>
        <dbReference type="SAM" id="SignalP"/>
    </source>
</evidence>
<dbReference type="InterPro" id="IPR006558">
    <property type="entry name" value="LamG-like"/>
</dbReference>
<dbReference type="SUPFAM" id="SSF49899">
    <property type="entry name" value="Concanavalin A-like lectins/glucanases"/>
    <property type="match status" value="2"/>
</dbReference>
<evidence type="ECO:0000259" key="7">
    <source>
        <dbReference type="PROSITE" id="PS50853"/>
    </source>
</evidence>
<dbReference type="Gene3D" id="2.130.10.10">
    <property type="entry name" value="YVTN repeat-like/Quinoprotein amine dehydrogenase"/>
    <property type="match status" value="1"/>
</dbReference>
<dbReference type="Proteomes" id="UP000076218">
    <property type="component" value="Unassembled WGS sequence"/>
</dbReference>
<evidence type="ECO:0000259" key="6">
    <source>
        <dbReference type="PROSITE" id="PS50093"/>
    </source>
</evidence>
<dbReference type="OrthoDB" id="9802683at2"/>
<dbReference type="GO" id="GO:0031410">
    <property type="term" value="C:cytoplasmic vesicle"/>
    <property type="evidence" value="ECO:0007669"/>
    <property type="project" value="TreeGrafter"/>
</dbReference>
<keyword evidence="4" id="KW-0624">Polysaccharide degradation</keyword>
<feature type="domain" description="PKD" evidence="6">
    <location>
        <begin position="1186"/>
        <end position="1274"/>
    </location>
</feature>
<feature type="chain" id="PRO_5007601638" evidence="5">
    <location>
        <begin position="34"/>
        <end position="1573"/>
    </location>
</feature>
<comment type="caution">
    <text evidence="8">The sequence shown here is derived from an EMBL/GenBank/DDBJ whole genome shotgun (WGS) entry which is preliminary data.</text>
</comment>
<evidence type="ECO:0000256" key="1">
    <source>
        <dbReference type="ARBA" id="ARBA00022729"/>
    </source>
</evidence>
<evidence type="ECO:0000313" key="8">
    <source>
        <dbReference type="EMBL" id="KZC96491.1"/>
    </source>
</evidence>
<dbReference type="Pfam" id="PF18911">
    <property type="entry name" value="PKD_4"/>
    <property type="match status" value="4"/>
</dbReference>
<feature type="domain" description="PKD" evidence="6">
    <location>
        <begin position="1103"/>
        <end position="1182"/>
    </location>
</feature>
<dbReference type="SMART" id="SM00060">
    <property type="entry name" value="FN3"/>
    <property type="match status" value="1"/>
</dbReference>
<dbReference type="Pfam" id="PF13385">
    <property type="entry name" value="Laminin_G_3"/>
    <property type="match status" value="2"/>
</dbReference>
<dbReference type="InterPro" id="IPR013783">
    <property type="entry name" value="Ig-like_fold"/>
</dbReference>
<dbReference type="SMART" id="SM00560">
    <property type="entry name" value="LamGL"/>
    <property type="match status" value="2"/>
</dbReference>
<protein>
    <submittedName>
        <fullName evidence="8">Cell surface protein</fullName>
    </submittedName>
</protein>
<sequence>MGITLPARLRPLALATAVAVLASAFVGVQPAVADTVPVESATPTTVSADALPTVQIDGVVWTQEVVGDTVFVGGSFATAQPAGAAPGVGTVPRSNLLAYDIRTGALITSFAPVVNGQVKAIEASPDGKRIYIGGTFTSVNGVNKYRVAALDPVTGQVIGSFTAGTNASVSTIVATASTVYIGGAFSSIGKSVRSRIAAVNASNGVETAFAPTTSDGTVTSMVISPDGQKLVLGGSFTSLNGSSDPGYGLGAVSTATGRNLPWGINSLVRNAGKDAAITSLTSDSDSVYGTGYTYGKTGNLEGAFRADWATGTTTWVEDCHGDTHSAVPFGDTVYVAGHPHYCGNVGGFGQTEPTWTFYRGLAFSKAVTGTLTRDPMGYHNFEGTPAPTLLDWYPDFNVGTVTGQSQGPWSVAAGDGYLSYAGEFTQVNGKRQQGIVRFAVKDRAPNTQGPVDAGALFKPTVTSFEPGTARVTWPANADRDNRRLTYAVYRDGNTTTPVYTTTQDSRPWDRPAMGFVDRGLTAGTTYTYRIRATDPLGNTVLGDTAPVTVTGVDPGGYVDAVRADGASGFWRLGEPSGPTVYDWAGFADQVAGAGVSRGAPGAVVGDPTTSSTFSGTDAGLSATQQLIPAPQTFSVEAWIKTTTTAGGKIVGFGDRSTGTSSNYDRHLYMDGSGYVTFGVYPGTERKLRSSTALNDGKWHQLVGTLGSGGMQLFVDGVRAGYRADTTGGQDYRGFWRIGGDNSWSGGPWFAGEIDEVAVYPTALDRSRVDAHYVASGRASTLPQAPADSYGSRVFQDDADSFWRLDEKGGTTVAADASTTASPAAYVGGVTQGVPGVLTTAGSAAARFDGQSGMVSGTRRVSDPQVYSLELWFSSTTNRGGKLIGFGDNPNGLSNNYDRHVFLRDDGRITFGTWTGQENTVTTPGSYTDGRWHQVVATQSGEGLKLYVDGALIGTHPQTQAQGYDGFWKLGGDPTWGSSSPYVQATIDEAAVYTTALSASTVAQHYALGQGTAPNQAPTAAFDAEPTDLQVAVDASASADADGTVASYAWDFGDGGTATGAKATHAYALAGTYPVRLTVTDDEGATAVKTADVTVVAPRANQAPTAAFTSTMDALALAVDGRASADADGRIASHAWAFGDGSTATGAEARHTYAAAGTYPVTLTVTDDEGLTGVSTTSVTVTAAPPANQAPTASFTSRVTDLSVAVDGTASADADGRVASYAWQFGDGATATGATATHAYAAAGTYQVRLTVTDGEGSTATSLQSVTATAPVVVDGPPTASFTSAVTGSAVAVDASASSDAEGPIASYAWQFGDGTSAAGRTASRVYAAPGTYTVTLTVTDSAGATATSTGTVTIAAAPVAAPLARDAFTRSATNGWGTADVGGAWTRWGLASYLSVKDGAARIALPSTGVQGGGTLQGVRSTDTDLRTTFSLDKAATGGGTYLYATGRRVADDNEYRALVRMKSTGTVAVSLLAYRNSSSSTVIAPEVQVPGTVAPGTAVSVRLQVTGTSPTTIAAKVWIAGTPEPAAWTVRATDSTASLQAPGGVGLVGYISGSATNAPQTISVTEFSAFRP</sequence>
<dbReference type="SMART" id="SM00089">
    <property type="entry name" value="PKD"/>
    <property type="match status" value="4"/>
</dbReference>
<dbReference type="InterPro" id="IPR003961">
    <property type="entry name" value="FN3_dom"/>
</dbReference>
<dbReference type="RefSeq" id="WP_063070253.1">
    <property type="nucleotide sequence ID" value="NZ_LQXA01000004.1"/>
</dbReference>
<feature type="domain" description="PKD" evidence="6">
    <location>
        <begin position="1277"/>
        <end position="1359"/>
    </location>
</feature>
<dbReference type="PROSITE" id="PS50853">
    <property type="entry name" value="FN3"/>
    <property type="match status" value="1"/>
</dbReference>
<evidence type="ECO:0000256" key="3">
    <source>
        <dbReference type="ARBA" id="ARBA00023295"/>
    </source>
</evidence>
<dbReference type="GO" id="GO:0016798">
    <property type="term" value="F:hydrolase activity, acting on glycosyl bonds"/>
    <property type="evidence" value="ECO:0007669"/>
    <property type="project" value="UniProtKB-KW"/>
</dbReference>
<dbReference type="SUPFAM" id="SSF50969">
    <property type="entry name" value="YVTN repeat-like/Quinoprotein amine dehydrogenase"/>
    <property type="match status" value="1"/>
</dbReference>
<gene>
    <name evidence="8" type="ORF">AWH51_02745</name>
</gene>
<dbReference type="SUPFAM" id="SSF49299">
    <property type="entry name" value="PKD domain"/>
    <property type="match status" value="4"/>
</dbReference>
<keyword evidence="3" id="KW-0378">Hydrolase</keyword>
<dbReference type="EMBL" id="LQXA01000004">
    <property type="protein sequence ID" value="KZC96491.1"/>
    <property type="molecule type" value="Genomic_DNA"/>
</dbReference>
<dbReference type="InterPro" id="IPR000601">
    <property type="entry name" value="PKD_dom"/>
</dbReference>
<dbReference type="InterPro" id="IPR015943">
    <property type="entry name" value="WD40/YVTN_repeat-like_dom_sf"/>
</dbReference>
<dbReference type="InterPro" id="IPR022409">
    <property type="entry name" value="PKD/Chitinase_dom"/>
</dbReference>
<dbReference type="GO" id="GO:0000272">
    <property type="term" value="P:polysaccharide catabolic process"/>
    <property type="evidence" value="ECO:0007669"/>
    <property type="project" value="UniProtKB-KW"/>
</dbReference>
<keyword evidence="3" id="KW-0326">Glycosidase</keyword>
<evidence type="ECO:0000256" key="4">
    <source>
        <dbReference type="ARBA" id="ARBA00023326"/>
    </source>
</evidence>